<dbReference type="InterPro" id="IPR000835">
    <property type="entry name" value="HTH_MarR-typ"/>
</dbReference>
<feature type="domain" description="HTH marR-type" evidence="1">
    <location>
        <begin position="9"/>
        <end position="144"/>
    </location>
</feature>
<dbReference type="GO" id="GO:0003700">
    <property type="term" value="F:DNA-binding transcription factor activity"/>
    <property type="evidence" value="ECO:0007669"/>
    <property type="project" value="InterPro"/>
</dbReference>
<dbReference type="InterPro" id="IPR036388">
    <property type="entry name" value="WH-like_DNA-bd_sf"/>
</dbReference>
<dbReference type="PANTHER" id="PTHR33164:SF89">
    <property type="entry name" value="MARR FAMILY REGULATORY PROTEIN"/>
    <property type="match status" value="1"/>
</dbReference>
<sequence length="147" mass="16832">MMMDKDKTTQELVENLFFVFRALHKGLESQGIQSDLTIPQKIVMGQLSRYGDLSVKELSQKVRLSHSTVSGIVDRLERKGLAARIPDQQDRRITKVTVTDLGRNELKLLPQQMFSGIVNRYHQATKEEQIEVLAGLAALRRLLDWKE</sequence>
<dbReference type="Proteomes" id="UP000183997">
    <property type="component" value="Unassembled WGS sequence"/>
</dbReference>
<dbReference type="Gene3D" id="1.10.10.10">
    <property type="entry name" value="Winged helix-like DNA-binding domain superfamily/Winged helix DNA-binding domain"/>
    <property type="match status" value="1"/>
</dbReference>
<dbReference type="InterPro" id="IPR036390">
    <property type="entry name" value="WH_DNA-bd_sf"/>
</dbReference>
<dbReference type="RefSeq" id="WP_072912906.1">
    <property type="nucleotide sequence ID" value="NZ_FRAR01000012.1"/>
</dbReference>
<proteinExistence type="predicted"/>
<dbReference type="STRING" id="1121421.SAMN02745123_01634"/>
<protein>
    <submittedName>
        <fullName evidence="2">DNA-binding transcriptional regulator, MarR family</fullName>
    </submittedName>
</protein>
<dbReference type="GO" id="GO:0006950">
    <property type="term" value="P:response to stress"/>
    <property type="evidence" value="ECO:0007669"/>
    <property type="project" value="TreeGrafter"/>
</dbReference>
<reference evidence="3" key="1">
    <citation type="submission" date="2016-11" db="EMBL/GenBank/DDBJ databases">
        <authorList>
            <person name="Varghese N."/>
            <person name="Submissions S."/>
        </authorList>
    </citation>
    <scope>NUCLEOTIDE SEQUENCE [LARGE SCALE GENOMIC DNA]</scope>
    <source>
        <strain evidence="3">DSM 10349</strain>
    </source>
</reference>
<dbReference type="SUPFAM" id="SSF46785">
    <property type="entry name" value="Winged helix' DNA-binding domain"/>
    <property type="match status" value="1"/>
</dbReference>
<dbReference type="GO" id="GO:0003677">
    <property type="term" value="F:DNA binding"/>
    <property type="evidence" value="ECO:0007669"/>
    <property type="project" value="UniProtKB-KW"/>
</dbReference>
<gene>
    <name evidence="2" type="ORF">SAMN02745123_01634</name>
</gene>
<evidence type="ECO:0000259" key="1">
    <source>
        <dbReference type="PROSITE" id="PS50995"/>
    </source>
</evidence>
<name>A0A1M6RYX8_9FIRM</name>
<keyword evidence="2" id="KW-0238">DNA-binding</keyword>
<evidence type="ECO:0000313" key="2">
    <source>
        <dbReference type="EMBL" id="SHK37714.1"/>
    </source>
</evidence>
<dbReference type="SMART" id="SM00347">
    <property type="entry name" value="HTH_MARR"/>
    <property type="match status" value="1"/>
</dbReference>
<evidence type="ECO:0000313" key="3">
    <source>
        <dbReference type="Proteomes" id="UP000183997"/>
    </source>
</evidence>
<dbReference type="OrthoDB" id="49580at2"/>
<dbReference type="Pfam" id="PF12802">
    <property type="entry name" value="MarR_2"/>
    <property type="match status" value="1"/>
</dbReference>
<dbReference type="PRINTS" id="PR00598">
    <property type="entry name" value="HTHMARR"/>
</dbReference>
<organism evidence="2 3">
    <name type="scientific">Desulforamulus aeronauticus DSM 10349</name>
    <dbReference type="NCBI Taxonomy" id="1121421"/>
    <lineage>
        <taxon>Bacteria</taxon>
        <taxon>Bacillati</taxon>
        <taxon>Bacillota</taxon>
        <taxon>Clostridia</taxon>
        <taxon>Eubacteriales</taxon>
        <taxon>Peptococcaceae</taxon>
        <taxon>Desulforamulus</taxon>
    </lineage>
</organism>
<dbReference type="AlphaFoldDB" id="A0A1M6RYX8"/>
<dbReference type="PROSITE" id="PS50995">
    <property type="entry name" value="HTH_MARR_2"/>
    <property type="match status" value="1"/>
</dbReference>
<keyword evidence="3" id="KW-1185">Reference proteome</keyword>
<dbReference type="PANTHER" id="PTHR33164">
    <property type="entry name" value="TRANSCRIPTIONAL REGULATOR, MARR FAMILY"/>
    <property type="match status" value="1"/>
</dbReference>
<dbReference type="EMBL" id="FRAR01000012">
    <property type="protein sequence ID" value="SHK37714.1"/>
    <property type="molecule type" value="Genomic_DNA"/>
</dbReference>
<dbReference type="InterPro" id="IPR039422">
    <property type="entry name" value="MarR/SlyA-like"/>
</dbReference>
<accession>A0A1M6RYX8</accession>